<dbReference type="InterPro" id="IPR013083">
    <property type="entry name" value="Znf_RING/FYVE/PHD"/>
</dbReference>
<protein>
    <recommendedName>
        <fullName evidence="2">RING-type domain-containing protein</fullName>
    </recommendedName>
</protein>
<dbReference type="OrthoDB" id="696294at2759"/>
<feature type="compositionally biased region" description="Acidic residues" evidence="1">
    <location>
        <begin position="65"/>
        <end position="75"/>
    </location>
</feature>
<dbReference type="SUPFAM" id="SSF57850">
    <property type="entry name" value="RING/U-box"/>
    <property type="match status" value="1"/>
</dbReference>
<dbReference type="AlphaFoldDB" id="A0A811QN78"/>
<gene>
    <name evidence="3" type="ORF">NCGR_LOCUS41775</name>
</gene>
<dbReference type="EMBL" id="CAJGYO010000010">
    <property type="protein sequence ID" value="CAD6258298.1"/>
    <property type="molecule type" value="Genomic_DNA"/>
</dbReference>
<dbReference type="Pfam" id="PF17123">
    <property type="entry name" value="zf-RING_11"/>
    <property type="match status" value="1"/>
</dbReference>
<evidence type="ECO:0000256" key="1">
    <source>
        <dbReference type="SAM" id="MobiDB-lite"/>
    </source>
</evidence>
<dbReference type="InterPro" id="IPR001841">
    <property type="entry name" value="Znf_RING"/>
</dbReference>
<accession>A0A811QN78</accession>
<sequence length="229" mass="24508">MDMALTADEAMEMERFLTFTIDNGVDLAQSAGGSLIWLPQLLSGQHNLEEEEDEAAEFFDRASDDDGQDDDDDDGVAYQSDPEFGYPTEETVQGQGNNYINTVVILNLLAQQLEVDFETVLHDIVFGDGAYYDDGGAGLLGAFVVPASDAAVAGLEKQAFHATAEGCGVTGCAICLEEFEDGEEVTVMPCSRGHEFHPGASPSGWGRATRALSAATLYLQTLTMTTLNS</sequence>
<comment type="caution">
    <text evidence="3">The sequence shown here is derived from an EMBL/GenBank/DDBJ whole genome shotgun (WGS) entry which is preliminary data.</text>
</comment>
<evidence type="ECO:0000313" key="4">
    <source>
        <dbReference type="Proteomes" id="UP000604825"/>
    </source>
</evidence>
<feature type="domain" description="RING-type" evidence="2">
    <location>
        <begin position="172"/>
        <end position="197"/>
    </location>
</feature>
<reference evidence="3" key="1">
    <citation type="submission" date="2020-10" db="EMBL/GenBank/DDBJ databases">
        <authorList>
            <person name="Han B."/>
            <person name="Lu T."/>
            <person name="Zhao Q."/>
            <person name="Huang X."/>
            <person name="Zhao Y."/>
        </authorList>
    </citation>
    <scope>NUCLEOTIDE SEQUENCE</scope>
</reference>
<evidence type="ECO:0000313" key="3">
    <source>
        <dbReference type="EMBL" id="CAD6258298.1"/>
    </source>
</evidence>
<keyword evidence="4" id="KW-1185">Reference proteome</keyword>
<name>A0A811QN78_9POAL</name>
<feature type="region of interest" description="Disordered" evidence="1">
    <location>
        <begin position="62"/>
        <end position="93"/>
    </location>
</feature>
<evidence type="ECO:0000259" key="2">
    <source>
        <dbReference type="Pfam" id="PF17123"/>
    </source>
</evidence>
<proteinExistence type="predicted"/>
<dbReference type="Proteomes" id="UP000604825">
    <property type="component" value="Unassembled WGS sequence"/>
</dbReference>
<dbReference type="Gene3D" id="3.30.40.10">
    <property type="entry name" value="Zinc/RING finger domain, C3HC4 (zinc finger)"/>
    <property type="match status" value="1"/>
</dbReference>
<organism evidence="3 4">
    <name type="scientific">Miscanthus lutarioriparius</name>
    <dbReference type="NCBI Taxonomy" id="422564"/>
    <lineage>
        <taxon>Eukaryota</taxon>
        <taxon>Viridiplantae</taxon>
        <taxon>Streptophyta</taxon>
        <taxon>Embryophyta</taxon>
        <taxon>Tracheophyta</taxon>
        <taxon>Spermatophyta</taxon>
        <taxon>Magnoliopsida</taxon>
        <taxon>Liliopsida</taxon>
        <taxon>Poales</taxon>
        <taxon>Poaceae</taxon>
        <taxon>PACMAD clade</taxon>
        <taxon>Panicoideae</taxon>
        <taxon>Andropogonodae</taxon>
        <taxon>Andropogoneae</taxon>
        <taxon>Saccharinae</taxon>
        <taxon>Miscanthus</taxon>
    </lineage>
</organism>